<keyword evidence="3" id="KW-1185">Reference proteome</keyword>
<dbReference type="Pfam" id="PF11306">
    <property type="entry name" value="DUF3108"/>
    <property type="match status" value="1"/>
</dbReference>
<feature type="chain" id="PRO_5017394044" evidence="1">
    <location>
        <begin position="22"/>
        <end position="289"/>
    </location>
</feature>
<feature type="signal peptide" evidence="1">
    <location>
        <begin position="1"/>
        <end position="21"/>
    </location>
</feature>
<dbReference type="OrthoDB" id="7630100at2"/>
<sequence length="289" mass="31184">MKKLIAATSLVALVSAGAVMADTVPDASPLTAIKSGEPIRMTYEVKASAWALIIPITGKANFRLDMKPNTYAIKGKVKTTGLADILVNYDMDLAASGYVRDDELQTYAYVSQNNDGKKNRRVEMTYGQSDVAMTATPAFGNLGEPPATPEQKLDARDPLTAFLGHGFIPRAAGDDPCGGPMKIFDGRQLTWLHFENHGLKKVKTDGFKGEAYECHVSMDKIAGYKKGEANKDTLTGIDGPLRMWMAPLPNGTIMPVKIQADTDKIGTVTLQVSKLKFEPLETEVAAGSN</sequence>
<evidence type="ECO:0000313" key="2">
    <source>
        <dbReference type="EMBL" id="RIJ30381.1"/>
    </source>
</evidence>
<keyword evidence="1" id="KW-0732">Signal</keyword>
<reference evidence="2 3" key="1">
    <citation type="submission" date="2018-08" db="EMBL/GenBank/DDBJ databases">
        <title>Henriciella mobilis sp. nov., isolated from seawater.</title>
        <authorList>
            <person name="Cheng H."/>
            <person name="Wu Y.-H."/>
            <person name="Xu X.-W."/>
            <person name="Guo L.-L."/>
        </authorList>
    </citation>
    <scope>NUCLEOTIDE SEQUENCE [LARGE SCALE GENOMIC DNA]</scope>
    <source>
        <strain evidence="2 3">JN25</strain>
    </source>
</reference>
<proteinExistence type="predicted"/>
<comment type="caution">
    <text evidence="2">The sequence shown here is derived from an EMBL/GenBank/DDBJ whole genome shotgun (WGS) entry which is preliminary data.</text>
</comment>
<protein>
    <submittedName>
        <fullName evidence="2">DUF3108 domain-containing protein</fullName>
    </submittedName>
</protein>
<dbReference type="RefSeq" id="WP_119375700.1">
    <property type="nucleotide sequence ID" value="NZ_QWFX01000006.1"/>
</dbReference>
<gene>
    <name evidence="2" type="ORF">D1223_07015</name>
</gene>
<dbReference type="AlphaFoldDB" id="A0A399RIE3"/>
<accession>A0A399RIE3</accession>
<evidence type="ECO:0000256" key="1">
    <source>
        <dbReference type="SAM" id="SignalP"/>
    </source>
</evidence>
<organism evidence="2 3">
    <name type="scientific">Henriciella mobilis</name>
    <dbReference type="NCBI Taxonomy" id="2305467"/>
    <lineage>
        <taxon>Bacteria</taxon>
        <taxon>Pseudomonadati</taxon>
        <taxon>Pseudomonadota</taxon>
        <taxon>Alphaproteobacteria</taxon>
        <taxon>Hyphomonadales</taxon>
        <taxon>Hyphomonadaceae</taxon>
        <taxon>Henriciella</taxon>
    </lineage>
</organism>
<dbReference type="EMBL" id="QWFX01000006">
    <property type="protein sequence ID" value="RIJ30381.1"/>
    <property type="molecule type" value="Genomic_DNA"/>
</dbReference>
<dbReference type="InterPro" id="IPR021457">
    <property type="entry name" value="DUF3108"/>
</dbReference>
<name>A0A399RIE3_9PROT</name>
<evidence type="ECO:0000313" key="3">
    <source>
        <dbReference type="Proteomes" id="UP000266385"/>
    </source>
</evidence>
<dbReference type="Proteomes" id="UP000266385">
    <property type="component" value="Unassembled WGS sequence"/>
</dbReference>